<evidence type="ECO:0000313" key="1">
    <source>
        <dbReference type="EMBL" id="MBC8757294.1"/>
    </source>
</evidence>
<evidence type="ECO:0008006" key="3">
    <source>
        <dbReference type="Google" id="ProtNLM"/>
    </source>
</evidence>
<gene>
    <name evidence="1" type="ORF">H2O64_21670</name>
</gene>
<protein>
    <recommendedName>
        <fullName evidence="3">Lipoprotein</fullName>
    </recommendedName>
</protein>
<name>A0ABR7QG73_9FLAO</name>
<reference evidence="1 2" key="1">
    <citation type="submission" date="2020-07" db="EMBL/GenBank/DDBJ databases">
        <title>Description of Kordia aestuariivivens sp. nov., isolated from a tidal flat.</title>
        <authorList>
            <person name="Park S."/>
            <person name="Yoon J.-H."/>
        </authorList>
    </citation>
    <scope>NUCLEOTIDE SEQUENCE [LARGE SCALE GENOMIC DNA]</scope>
    <source>
        <strain evidence="1 2">YSTF-M3</strain>
    </source>
</reference>
<accession>A0ABR7QG73</accession>
<dbReference type="EMBL" id="JACGWS010000018">
    <property type="protein sequence ID" value="MBC8757294.1"/>
    <property type="molecule type" value="Genomic_DNA"/>
</dbReference>
<sequence>MVIPKKKIFIIIGLLFVACKSIKKPFIAIDRCNDCIYLEDYRNYELVKGSKELTSKKEMLFENVFQWKFPEGEISMSSNPLKCFMRKEAVNDELNIIVCYQIQKVKGAYVLYNDTLVEAEYYKIFLKEGHLDKEGIDYPQHDGKYSSLKNYFKALTAHLPNSSRSTPKNIQDITDSKIKNDVKSYIDSKQQTLYTMTVNSSAFVDYMNTPETHTIDDMGIYVTYLAKTPHIAFSNIYESTKEAKDFIEHETYSQGKLKKVYNSLDSVEKQRLKIIRKNRDLIPFTELIDSVNLYRNKWIKEKNE</sequence>
<dbReference type="PROSITE" id="PS51257">
    <property type="entry name" value="PROKAR_LIPOPROTEIN"/>
    <property type="match status" value="1"/>
</dbReference>
<evidence type="ECO:0000313" key="2">
    <source>
        <dbReference type="Proteomes" id="UP000619238"/>
    </source>
</evidence>
<keyword evidence="2" id="KW-1185">Reference proteome</keyword>
<organism evidence="1 2">
    <name type="scientific">Kordia aestuariivivens</name>
    <dbReference type="NCBI Taxonomy" id="2759037"/>
    <lineage>
        <taxon>Bacteria</taxon>
        <taxon>Pseudomonadati</taxon>
        <taxon>Bacteroidota</taxon>
        <taxon>Flavobacteriia</taxon>
        <taxon>Flavobacteriales</taxon>
        <taxon>Flavobacteriaceae</taxon>
        <taxon>Kordia</taxon>
    </lineage>
</organism>
<dbReference type="RefSeq" id="WP_187564337.1">
    <property type="nucleotide sequence ID" value="NZ_JACGWS010000018.1"/>
</dbReference>
<dbReference type="Proteomes" id="UP000619238">
    <property type="component" value="Unassembled WGS sequence"/>
</dbReference>
<proteinExistence type="predicted"/>
<comment type="caution">
    <text evidence="1">The sequence shown here is derived from an EMBL/GenBank/DDBJ whole genome shotgun (WGS) entry which is preliminary data.</text>
</comment>